<dbReference type="Pfam" id="PF00078">
    <property type="entry name" value="RVT_1"/>
    <property type="match status" value="1"/>
</dbReference>
<organism evidence="9 10">
    <name type="scientific">Sphingobacterium oryzagri</name>
    <dbReference type="NCBI Taxonomy" id="3025669"/>
    <lineage>
        <taxon>Bacteria</taxon>
        <taxon>Pseudomonadati</taxon>
        <taxon>Bacteroidota</taxon>
        <taxon>Sphingobacteriia</taxon>
        <taxon>Sphingobacteriales</taxon>
        <taxon>Sphingobacteriaceae</taxon>
        <taxon>Sphingobacterium</taxon>
    </lineage>
</organism>
<comment type="similarity">
    <text evidence="7">Belongs to the bacterial reverse transcriptase family.</text>
</comment>
<dbReference type="Gene3D" id="3.30.70.270">
    <property type="match status" value="1"/>
</dbReference>
<feature type="domain" description="Reverse transcriptase" evidence="8">
    <location>
        <begin position="1"/>
        <end position="280"/>
    </location>
</feature>
<dbReference type="InterPro" id="IPR043128">
    <property type="entry name" value="Rev_trsase/Diguanyl_cyclase"/>
</dbReference>
<dbReference type="CDD" id="cd03487">
    <property type="entry name" value="RT_Bac_retron_II"/>
    <property type="match status" value="1"/>
</dbReference>
<dbReference type="InterPro" id="IPR000477">
    <property type="entry name" value="RT_dom"/>
</dbReference>
<evidence type="ECO:0000256" key="1">
    <source>
        <dbReference type="ARBA" id="ARBA00022679"/>
    </source>
</evidence>
<sequence>MFSREILYKTLRTNGRQVDQIIRNLSNYYYVKTFQKFHPDGTPAFDSLGNPRVREITPTYGQLKQIQKLILNKVLKAIILPNYAFGGVNGKDNIKNAKFHQGNKYFFNTDLRGYYPGITNRQVFETFVKHKIPTETANILTKLTTYKGSLPQGTHTSPYIANLVFTDVGNKLLELAEKYDLTFTSFVDDLTFSSKIDFKEHIPEILKIIQDGNFRISHNKTFYETKNPKVTQILVRNNFLALPGKYRKIIDGMDDVEKSAPKGVGIINYYERVKYIGTTKRKKIFS</sequence>
<evidence type="ECO:0000256" key="3">
    <source>
        <dbReference type="ARBA" id="ARBA00022723"/>
    </source>
</evidence>
<keyword evidence="4" id="KW-0460">Magnesium</keyword>
<dbReference type="Proteomes" id="UP001221558">
    <property type="component" value="Chromosome"/>
</dbReference>
<evidence type="ECO:0000256" key="6">
    <source>
        <dbReference type="ARBA" id="ARBA00023118"/>
    </source>
</evidence>
<dbReference type="GO" id="GO:0003964">
    <property type="term" value="F:RNA-directed DNA polymerase activity"/>
    <property type="evidence" value="ECO:0007669"/>
    <property type="project" value="UniProtKB-KW"/>
</dbReference>
<keyword evidence="1" id="KW-0808">Transferase</keyword>
<evidence type="ECO:0000256" key="2">
    <source>
        <dbReference type="ARBA" id="ARBA00022695"/>
    </source>
</evidence>
<evidence type="ECO:0000313" key="9">
    <source>
        <dbReference type="EMBL" id="WDF67144.1"/>
    </source>
</evidence>
<dbReference type="InterPro" id="IPR000123">
    <property type="entry name" value="Reverse_transcriptase_msDNA"/>
</dbReference>
<keyword evidence="5 9" id="KW-0695">RNA-directed DNA polymerase</keyword>
<dbReference type="EMBL" id="CP117880">
    <property type="protein sequence ID" value="WDF67144.1"/>
    <property type="molecule type" value="Genomic_DNA"/>
</dbReference>
<accession>A0ABY7WBW6</accession>
<name>A0ABY7WBW6_9SPHI</name>
<proteinExistence type="inferred from homology"/>
<reference evidence="9 10" key="1">
    <citation type="submission" date="2023-02" db="EMBL/GenBank/DDBJ databases">
        <title>Genome sequence of Sphingobacterium sp. KACC 22765.</title>
        <authorList>
            <person name="Kim S."/>
            <person name="Heo J."/>
            <person name="Kwon S.-W."/>
        </authorList>
    </citation>
    <scope>NUCLEOTIDE SEQUENCE [LARGE SCALE GENOMIC DNA]</scope>
    <source>
        <strain evidence="9 10">KACC 22765</strain>
    </source>
</reference>
<dbReference type="RefSeq" id="WP_274265874.1">
    <property type="nucleotide sequence ID" value="NZ_CP117880.1"/>
</dbReference>
<evidence type="ECO:0000256" key="4">
    <source>
        <dbReference type="ARBA" id="ARBA00022842"/>
    </source>
</evidence>
<evidence type="ECO:0000256" key="5">
    <source>
        <dbReference type="ARBA" id="ARBA00022918"/>
    </source>
</evidence>
<dbReference type="PROSITE" id="PS50878">
    <property type="entry name" value="RT_POL"/>
    <property type="match status" value="1"/>
</dbReference>
<keyword evidence="3" id="KW-0479">Metal-binding</keyword>
<keyword evidence="2" id="KW-0548">Nucleotidyltransferase</keyword>
<dbReference type="InterPro" id="IPR043502">
    <property type="entry name" value="DNA/RNA_pol_sf"/>
</dbReference>
<gene>
    <name evidence="9" type="ORF">PQ465_12595</name>
</gene>
<evidence type="ECO:0000256" key="7">
    <source>
        <dbReference type="ARBA" id="ARBA00034120"/>
    </source>
</evidence>
<dbReference type="SUPFAM" id="SSF56672">
    <property type="entry name" value="DNA/RNA polymerases"/>
    <property type="match status" value="1"/>
</dbReference>
<dbReference type="PRINTS" id="PR00866">
    <property type="entry name" value="RNADNAPOLMS"/>
</dbReference>
<keyword evidence="10" id="KW-1185">Reference proteome</keyword>
<evidence type="ECO:0000313" key="10">
    <source>
        <dbReference type="Proteomes" id="UP001221558"/>
    </source>
</evidence>
<keyword evidence="6" id="KW-0051">Antiviral defense</keyword>
<evidence type="ECO:0000259" key="8">
    <source>
        <dbReference type="PROSITE" id="PS50878"/>
    </source>
</evidence>
<protein>
    <submittedName>
        <fullName evidence="9">Reverse transcriptase family protein</fullName>
    </submittedName>
</protein>